<name>A0A0C3NCN7_PISTI</name>
<evidence type="ECO:0000313" key="2">
    <source>
        <dbReference type="Proteomes" id="UP000054217"/>
    </source>
</evidence>
<gene>
    <name evidence="1" type="ORF">M404DRAFT_825502</name>
</gene>
<dbReference type="AlphaFoldDB" id="A0A0C3NCN7"/>
<keyword evidence="2" id="KW-1185">Reference proteome</keyword>
<reference evidence="1 2" key="1">
    <citation type="submission" date="2014-04" db="EMBL/GenBank/DDBJ databases">
        <authorList>
            <consortium name="DOE Joint Genome Institute"/>
            <person name="Kuo A."/>
            <person name="Kohler A."/>
            <person name="Costa M.D."/>
            <person name="Nagy L.G."/>
            <person name="Floudas D."/>
            <person name="Copeland A."/>
            <person name="Barry K.W."/>
            <person name="Cichocki N."/>
            <person name="Veneault-Fourrey C."/>
            <person name="LaButti K."/>
            <person name="Lindquist E.A."/>
            <person name="Lipzen A."/>
            <person name="Lundell T."/>
            <person name="Morin E."/>
            <person name="Murat C."/>
            <person name="Sun H."/>
            <person name="Tunlid A."/>
            <person name="Henrissat B."/>
            <person name="Grigoriev I.V."/>
            <person name="Hibbett D.S."/>
            <person name="Martin F."/>
            <person name="Nordberg H.P."/>
            <person name="Cantor M.N."/>
            <person name="Hua S.X."/>
        </authorList>
    </citation>
    <scope>NUCLEOTIDE SEQUENCE [LARGE SCALE GENOMIC DNA]</scope>
    <source>
        <strain evidence="1 2">Marx 270</strain>
    </source>
</reference>
<proteinExistence type="predicted"/>
<dbReference type="Proteomes" id="UP000054217">
    <property type="component" value="Unassembled WGS sequence"/>
</dbReference>
<evidence type="ECO:0000313" key="1">
    <source>
        <dbReference type="EMBL" id="KIN98864.1"/>
    </source>
</evidence>
<organism evidence="1 2">
    <name type="scientific">Pisolithus tinctorius Marx 270</name>
    <dbReference type="NCBI Taxonomy" id="870435"/>
    <lineage>
        <taxon>Eukaryota</taxon>
        <taxon>Fungi</taxon>
        <taxon>Dikarya</taxon>
        <taxon>Basidiomycota</taxon>
        <taxon>Agaricomycotina</taxon>
        <taxon>Agaricomycetes</taxon>
        <taxon>Agaricomycetidae</taxon>
        <taxon>Boletales</taxon>
        <taxon>Sclerodermatineae</taxon>
        <taxon>Pisolithaceae</taxon>
        <taxon>Pisolithus</taxon>
    </lineage>
</organism>
<dbReference type="EMBL" id="KN832011">
    <property type="protein sequence ID" value="KIN98864.1"/>
    <property type="molecule type" value="Genomic_DNA"/>
</dbReference>
<reference evidence="2" key="2">
    <citation type="submission" date="2015-01" db="EMBL/GenBank/DDBJ databases">
        <title>Evolutionary Origins and Diversification of the Mycorrhizal Mutualists.</title>
        <authorList>
            <consortium name="DOE Joint Genome Institute"/>
            <consortium name="Mycorrhizal Genomics Consortium"/>
            <person name="Kohler A."/>
            <person name="Kuo A."/>
            <person name="Nagy L.G."/>
            <person name="Floudas D."/>
            <person name="Copeland A."/>
            <person name="Barry K.W."/>
            <person name="Cichocki N."/>
            <person name="Veneault-Fourrey C."/>
            <person name="LaButti K."/>
            <person name="Lindquist E.A."/>
            <person name="Lipzen A."/>
            <person name="Lundell T."/>
            <person name="Morin E."/>
            <person name="Murat C."/>
            <person name="Riley R."/>
            <person name="Ohm R."/>
            <person name="Sun H."/>
            <person name="Tunlid A."/>
            <person name="Henrissat B."/>
            <person name="Grigoriev I.V."/>
            <person name="Hibbett D.S."/>
            <person name="Martin F."/>
        </authorList>
    </citation>
    <scope>NUCLEOTIDE SEQUENCE [LARGE SCALE GENOMIC DNA]</scope>
    <source>
        <strain evidence="2">Marx 270</strain>
    </source>
</reference>
<protein>
    <submittedName>
        <fullName evidence="1">Uncharacterized protein</fullName>
    </submittedName>
</protein>
<accession>A0A0C3NCN7</accession>
<dbReference type="OrthoDB" id="2670972at2759"/>
<dbReference type="InParanoid" id="A0A0C3NCN7"/>
<dbReference type="HOGENOM" id="CLU_144955_1_0_1"/>
<sequence>MPALAKDVTLLGKFSTLQSMAAHAIGCLLVAEHSYFLMQHGHHLWQEVLLLAVEEYNSSNMQTTISEAVKAALHDHNGDMHGLCEAIIKIIIQYCMSNKLLMKPEGK</sequence>